<dbReference type="AlphaFoldDB" id="A0AAN1RZU4"/>
<evidence type="ECO:0000313" key="2">
    <source>
        <dbReference type="Proteomes" id="UP000282741"/>
    </source>
</evidence>
<proteinExistence type="predicted"/>
<dbReference type="RefSeq" id="WP_127814815.1">
    <property type="nucleotide sequence ID" value="NZ_CP012077.1"/>
</dbReference>
<dbReference type="Proteomes" id="UP000282741">
    <property type="component" value="Chromosome"/>
</dbReference>
<reference evidence="2" key="1">
    <citation type="submission" date="2017-10" db="EMBL/GenBank/DDBJ databases">
        <title>Whole genome sequencing of various Bordetella species.</title>
        <authorList>
            <person name="Weigand M.R."/>
            <person name="Loparev V."/>
            <person name="Peng Y."/>
            <person name="Bowden K.E."/>
            <person name="Tondella M.L."/>
            <person name="Williams M.M."/>
        </authorList>
    </citation>
    <scope>NUCLEOTIDE SEQUENCE [LARGE SCALE GENOMIC DNA]</scope>
    <source>
        <strain evidence="2">H720</strain>
    </source>
</reference>
<sequence>MLGYMTERAAKEDGFTHHGKYYGIPVWIGDPYGEFRVATKWAPFEYLMTLAHMIEWFLLDMFYPDDEPAFRFVITKPIQAAV</sequence>
<accession>A0AAN1RZU4</accession>
<organism evidence="1 2">
    <name type="scientific">Bordetella hinzii</name>
    <dbReference type="NCBI Taxonomy" id="103855"/>
    <lineage>
        <taxon>Bacteria</taxon>
        <taxon>Pseudomonadati</taxon>
        <taxon>Pseudomonadota</taxon>
        <taxon>Betaproteobacteria</taxon>
        <taxon>Burkholderiales</taxon>
        <taxon>Alcaligenaceae</taxon>
        <taxon>Bordetella</taxon>
    </lineage>
</organism>
<name>A0AAN1RZU4_9BORD</name>
<gene>
    <name evidence="1" type="ORF">CS347_21540</name>
</gene>
<protein>
    <submittedName>
        <fullName evidence="1">Uncharacterized protein</fullName>
    </submittedName>
</protein>
<evidence type="ECO:0000313" key="1">
    <source>
        <dbReference type="EMBL" id="AZW19157.1"/>
    </source>
</evidence>
<dbReference type="EMBL" id="CP024172">
    <property type="protein sequence ID" value="AZW19157.1"/>
    <property type="molecule type" value="Genomic_DNA"/>
</dbReference>